<dbReference type="Pfam" id="PF00009">
    <property type="entry name" value="GTP_EFTU"/>
    <property type="match status" value="1"/>
</dbReference>
<dbReference type="PANTHER" id="PTHR43721">
    <property type="entry name" value="ELONGATION FACTOR TU-RELATED"/>
    <property type="match status" value="1"/>
</dbReference>
<dbReference type="FunFam" id="3.40.50.300:FF:000091">
    <property type="entry name" value="Probable GTP-binding protein 1"/>
    <property type="match status" value="1"/>
</dbReference>
<feature type="region of interest" description="Disordered" evidence="4">
    <location>
        <begin position="144"/>
        <end position="165"/>
    </location>
</feature>
<dbReference type="Pfam" id="PF03144">
    <property type="entry name" value="GTP_EFTU_D2"/>
    <property type="match status" value="1"/>
</dbReference>
<evidence type="ECO:0000313" key="6">
    <source>
        <dbReference type="EMBL" id="PWU99431.1"/>
    </source>
</evidence>
<dbReference type="InterPro" id="IPR035531">
    <property type="entry name" value="GTPBP1-like"/>
</dbReference>
<comment type="caution">
    <text evidence="6">The sequence shown here is derived from an EMBL/GenBank/DDBJ whole genome shotgun (WGS) entry which is preliminary data.</text>
</comment>
<dbReference type="VEuPathDB" id="TriTrypDB:TCDM_07197"/>
<feature type="domain" description="Tr-type G" evidence="5">
    <location>
        <begin position="351"/>
        <end position="591"/>
    </location>
</feature>
<dbReference type="PANTHER" id="PTHR43721:SF28">
    <property type="entry name" value="ELONGATION FACTOR TU FAMILY, PUTATIVE-RELATED"/>
    <property type="match status" value="1"/>
</dbReference>
<dbReference type="InterPro" id="IPR050055">
    <property type="entry name" value="EF-Tu_GTPase"/>
</dbReference>
<feature type="region of interest" description="Disordered" evidence="4">
    <location>
        <begin position="1"/>
        <end position="25"/>
    </location>
</feature>
<gene>
    <name evidence="6" type="ORF">C4B63_9g330</name>
</gene>
<dbReference type="VEuPathDB" id="TriTrypDB:TcBrA4_0101370"/>
<dbReference type="PROSITE" id="PS51722">
    <property type="entry name" value="G_TR_2"/>
    <property type="match status" value="1"/>
</dbReference>
<dbReference type="VEuPathDB" id="TriTrypDB:ECC02_007014"/>
<keyword evidence="6" id="KW-0251">Elongation factor</keyword>
<evidence type="ECO:0000256" key="2">
    <source>
        <dbReference type="ARBA" id="ARBA00022741"/>
    </source>
</evidence>
<dbReference type="InterPro" id="IPR009001">
    <property type="entry name" value="Transl_elong_EF1A/Init_IF2_C"/>
</dbReference>
<evidence type="ECO:0000256" key="1">
    <source>
        <dbReference type="ARBA" id="ARBA00007249"/>
    </source>
</evidence>
<accession>A0A2V2VSV4</accession>
<dbReference type="VEuPathDB" id="TriTrypDB:Tc_MARK_9622"/>
<sequence>MTYCVQGTRRKGRETAGEHMQGGGGDGDTPPCFCLVLAEPETLELAEWVRDVVAERLTPPVTGVVLRNVGASSGDEYRFHAAALLSLGQVAADTIRPTGGTRNETAVTASKTVKAVCLVIAVFWDGQSESVKAEFTRLRELSDVRKSTDANEDKNENAEKEIDDSQLSQLQFSETQFILQALSAKKGEHTLKENSEALVSSLRKKLILSTAVRYVDPQNSESLALSRHTSATSCDGKGTVIGREDFSESSIAASITEGQGECFFLVSGRSMEEFQQRVAQFQESVRSLGVGCMPLVEGPRGIQGTGSNDVNSNSPINSSHGSGGVGNGTGNKRTKIIAQEFLVRQSESETHIDLRLAMCGNVDSGKSTLTSVLTRGCRDDGRGSARAFVFKHKHEATTGRTSSISENFLGLSSTGEVVNYTIPALQRLGGGGGISAGQLAQEVVAQSAKVLTLYDLAGHERYLKTTVLGMTRNMPDYACIVISANNGIQRMTKEHIALCLALKIPFFVVVTRIDSTPENVRQETLKSINKLLKIPTVRKLPFPVRRIEDVVLSAKNLRIDRIVPIFEVSNVTGDGIQDLIRFLNLLPLRKDWRKARMQPREMVIDSTFFVTGVGTVVGGIVTQGVFHVNDAVLLGPDSFGAYRTVHIKSIHVKGMEQQEAAAGCNVAFCLKKEKRNAIRKGNILADPHYPVAAYWQFEADVTILYHSTTILVNYEPVIHSATVRQSARIVYVAQEVLRTGDRSLVRFHFLYRPEFMKVGQQLIFREGRTKGIGTVTKVIVDRMESLLAKRRPR</sequence>
<dbReference type="GO" id="GO:0003746">
    <property type="term" value="F:translation elongation factor activity"/>
    <property type="evidence" value="ECO:0007669"/>
    <property type="project" value="UniProtKB-KW"/>
</dbReference>
<feature type="compositionally biased region" description="Polar residues" evidence="4">
    <location>
        <begin position="305"/>
        <end position="316"/>
    </location>
</feature>
<dbReference type="CDD" id="cd04165">
    <property type="entry name" value="GTPBP1_like"/>
    <property type="match status" value="1"/>
</dbReference>
<dbReference type="Gene3D" id="3.40.50.300">
    <property type="entry name" value="P-loop containing nucleotide triphosphate hydrolases"/>
    <property type="match status" value="1"/>
</dbReference>
<dbReference type="InterPro" id="IPR027417">
    <property type="entry name" value="P-loop_NTPase"/>
</dbReference>
<dbReference type="VEuPathDB" id="TriTrypDB:C3747_184g61"/>
<dbReference type="Proteomes" id="UP000246121">
    <property type="component" value="Unassembled WGS sequence"/>
</dbReference>
<dbReference type="VEuPathDB" id="TriTrypDB:TCSYLVIO_000383"/>
<dbReference type="VEuPathDB" id="TriTrypDB:TcCLB.511115.20"/>
<dbReference type="VEuPathDB" id="TriTrypDB:TcCLB.507715.40"/>
<protein>
    <submittedName>
        <fullName evidence="6">Putative GTP-binding elongation factor Tu family</fullName>
    </submittedName>
</protein>
<dbReference type="AlphaFoldDB" id="A0A2V2VSV4"/>
<name>A0A2V2VSV4_TRYCR</name>
<evidence type="ECO:0000256" key="3">
    <source>
        <dbReference type="ARBA" id="ARBA00023134"/>
    </source>
</evidence>
<dbReference type="CDD" id="cd03708">
    <property type="entry name" value="GTPBP_III"/>
    <property type="match status" value="1"/>
</dbReference>
<dbReference type="InterPro" id="IPR009000">
    <property type="entry name" value="Transl_B-barrel_sf"/>
</dbReference>
<dbReference type="FunFam" id="2.40.30.10:FF:000014">
    <property type="entry name" value="Probable GTP-binding protein 1"/>
    <property type="match status" value="1"/>
</dbReference>
<dbReference type="Gene3D" id="2.40.30.10">
    <property type="entry name" value="Translation factors"/>
    <property type="match status" value="2"/>
</dbReference>
<dbReference type="InterPro" id="IPR004161">
    <property type="entry name" value="EFTu-like_2"/>
</dbReference>
<dbReference type="VEuPathDB" id="TriTrypDB:TcCL_NonESM04513"/>
<evidence type="ECO:0000313" key="7">
    <source>
        <dbReference type="Proteomes" id="UP000246121"/>
    </source>
</evidence>
<evidence type="ECO:0000256" key="4">
    <source>
        <dbReference type="SAM" id="MobiDB-lite"/>
    </source>
</evidence>
<organism evidence="6 7">
    <name type="scientific">Trypanosoma cruzi</name>
    <dbReference type="NCBI Taxonomy" id="5693"/>
    <lineage>
        <taxon>Eukaryota</taxon>
        <taxon>Discoba</taxon>
        <taxon>Euglenozoa</taxon>
        <taxon>Kinetoplastea</taxon>
        <taxon>Metakinetoplastina</taxon>
        <taxon>Trypanosomatida</taxon>
        <taxon>Trypanosomatidae</taxon>
        <taxon>Trypanosoma</taxon>
        <taxon>Schizotrypanum</taxon>
    </lineage>
</organism>
<dbReference type="VEuPathDB" id="TriTrypDB:C4B63_9g330"/>
<dbReference type="SUPFAM" id="SSF50465">
    <property type="entry name" value="EF-Tu/eEF-1alpha/eIF2-gamma C-terminal domain"/>
    <property type="match status" value="1"/>
</dbReference>
<dbReference type="VEuPathDB" id="TriTrypDB:BCY84_02865"/>
<dbReference type="VEuPathDB" id="TriTrypDB:TcCL_NonESM04514"/>
<dbReference type="GO" id="GO:0005525">
    <property type="term" value="F:GTP binding"/>
    <property type="evidence" value="ECO:0007669"/>
    <property type="project" value="UniProtKB-KW"/>
</dbReference>
<dbReference type="FunFam" id="2.40.30.10:FF:000084">
    <property type="entry name" value="GTP-binding elongation factor Tu family"/>
    <property type="match status" value="1"/>
</dbReference>
<keyword evidence="3" id="KW-0342">GTP-binding</keyword>
<dbReference type="EMBL" id="PRFA01000009">
    <property type="protein sequence ID" value="PWU99431.1"/>
    <property type="molecule type" value="Genomic_DNA"/>
</dbReference>
<reference evidence="6 7" key="1">
    <citation type="journal article" date="2018" name="Microb. Genom.">
        <title>Expanding an expanded genome: long-read sequencing of Trypanosoma cruzi.</title>
        <authorList>
            <person name="Berna L."/>
            <person name="Rodriguez M."/>
            <person name="Chiribao M.L."/>
            <person name="Parodi-Talice A."/>
            <person name="Pita S."/>
            <person name="Rijo G."/>
            <person name="Alvarez-Valin F."/>
            <person name="Robello C."/>
        </authorList>
    </citation>
    <scope>NUCLEOTIDE SEQUENCE [LARGE SCALE GENOMIC DNA]</scope>
    <source>
        <strain evidence="6 7">Dm28c</strain>
    </source>
</reference>
<comment type="similarity">
    <text evidence="1">Belongs to the TRAFAC class translation factor GTPase superfamily. Classic translation factor GTPase family. EF-Tu/EF-1A subfamily.</text>
</comment>
<proteinExistence type="inferred from homology"/>
<dbReference type="InterPro" id="IPR000795">
    <property type="entry name" value="T_Tr_GTP-bd_dom"/>
</dbReference>
<keyword evidence="6" id="KW-0648">Protein biosynthesis</keyword>
<keyword evidence="2" id="KW-0547">Nucleotide-binding</keyword>
<dbReference type="SUPFAM" id="SSF52540">
    <property type="entry name" value="P-loop containing nucleoside triphosphate hydrolases"/>
    <property type="match status" value="1"/>
</dbReference>
<dbReference type="SUPFAM" id="SSF50447">
    <property type="entry name" value="Translation proteins"/>
    <property type="match status" value="1"/>
</dbReference>
<feature type="region of interest" description="Disordered" evidence="4">
    <location>
        <begin position="299"/>
        <end position="330"/>
    </location>
</feature>
<dbReference type="VEuPathDB" id="TriTrypDB:TcG_07899"/>
<dbReference type="VEuPathDB" id="TriTrypDB:TcYC6_0077320"/>
<feature type="compositionally biased region" description="Basic and acidic residues" evidence="4">
    <location>
        <begin position="144"/>
        <end position="160"/>
    </location>
</feature>
<dbReference type="GO" id="GO:0003924">
    <property type="term" value="F:GTPase activity"/>
    <property type="evidence" value="ECO:0007669"/>
    <property type="project" value="InterPro"/>
</dbReference>
<evidence type="ECO:0000259" key="5">
    <source>
        <dbReference type="PROSITE" id="PS51722"/>
    </source>
</evidence>